<sequence length="1181" mass="126219">MDQARVVEVWAPGVKRVGSGYLLADGLVLTSYHIVQGLEHGARVEVRPLEVPQRTGWLATTLAWPVEAVDITAFPERDAALLVIDREGAAGPFVGSVRFGLVTGQNRIPCQGLGFPDAERRPDRQRDTMAVRGHVDALQARKSGLMTVHVDEGIVPRSLDGGSGWAGASGTAMFCKSLLVGILATDHAVANDASVLRAVPVSALVDLPGFREILAAHQVHPRLEHASPAAQWLSAYLAVAHRAATEHPYAGVLPGTTPPLAAVYLHQQIHRLDGADEPAVLDGPVAAVGGRADEVLADPPTCLIMAGPGGGKSSLLRTRLAEGVKRWQDGQAEELLPVLTHASEFAERTLVGALLAGNSDLGVTGEPSEAFFRSPPRPGARWLVLLDGLDEVADPAQRKKILHKVAVITTGEYAHLYRIVIATRPLPDSELDILGPGVPRYDLQPFKSGDLETIARAWFSAAALADPESTAKRFVQALNASRLADLARVPLMSAMLCQLHTAAVRQGRPDQPLPPHRGQIYRDFIDLLRKVPPVTPAARYPGLERNPEAYSSADRTLTHLRGLIAYLAFRRQTGDTRSALTILESQPTARCPEGVRADNWRAFLGASLRRSGLLTERGGDFTFLHQTLQEHLAAQHFMSSVRTSWPPPGATVSYTGFLIDAAHEKAPVEGIEYLRSQTQQGLPGLEAIATLYELRTTIPDEILRTTNRQLHVITSDPNGFSRVRAAQALAKMGDPGASEVLHAFATDALLESRARVQAARALAEMGDSRASSLLTELVRDPSLHYLDRQQAVAALAETGGPGTDDFLHTLAEETTVPGTVRMAAVQALADAADPRVNDLLVAFTRGTTLTKGIRAQAAEMLGKAGNSRAGDLLYAFAQDPALSMSGRQQAIWALAGLGDPRGSDLLHVYAQDVSLDIRVRIRAARTLAEASDSRVGDILMGLAQDAALARVDRVQAAQLLARTSDSRAGDFLHGLARDSSLHYLDRQQVVAALAETSGSGTRDFLYSLAQDTTVPSTVRAAAASGLAEAGDPRARDLLAGLARGTTLSKGARSQAAEALAKAGDPRAADLLHAFAQDPAFGDASRVRAAQTLAESVDPRAGDLLASLARDTTLAYYYQSQANQILAEAGDPRAMEPNDDYGAPAIPWQAPEFDRPQLGGMVSEGINRLLKTFRRGRGTPHG</sequence>
<accession>A0ABN2TZ79</accession>
<comment type="caution">
    <text evidence="1">The sequence shown here is derived from an EMBL/GenBank/DDBJ whole genome shotgun (WGS) entry which is preliminary data.</text>
</comment>
<organism evidence="1 2">
    <name type="scientific">Catenulispora yoronensis</name>
    <dbReference type="NCBI Taxonomy" id="450799"/>
    <lineage>
        <taxon>Bacteria</taxon>
        <taxon>Bacillati</taxon>
        <taxon>Actinomycetota</taxon>
        <taxon>Actinomycetes</taxon>
        <taxon>Catenulisporales</taxon>
        <taxon>Catenulisporaceae</taxon>
        <taxon>Catenulispora</taxon>
    </lineage>
</organism>
<dbReference type="Pfam" id="PF13646">
    <property type="entry name" value="HEAT_2"/>
    <property type="match status" value="2"/>
</dbReference>
<keyword evidence="2" id="KW-1185">Reference proteome</keyword>
<name>A0ABN2TZ79_9ACTN</name>
<dbReference type="InterPro" id="IPR011989">
    <property type="entry name" value="ARM-like"/>
</dbReference>
<dbReference type="SUPFAM" id="SSF48371">
    <property type="entry name" value="ARM repeat"/>
    <property type="match status" value="2"/>
</dbReference>
<dbReference type="InterPro" id="IPR009003">
    <property type="entry name" value="Peptidase_S1_PA"/>
</dbReference>
<dbReference type="RefSeq" id="WP_344665715.1">
    <property type="nucleotide sequence ID" value="NZ_BAAAQN010000011.1"/>
</dbReference>
<dbReference type="Proteomes" id="UP001500751">
    <property type="component" value="Unassembled WGS sequence"/>
</dbReference>
<evidence type="ECO:0000313" key="2">
    <source>
        <dbReference type="Proteomes" id="UP001500751"/>
    </source>
</evidence>
<dbReference type="SUPFAM" id="SSF50494">
    <property type="entry name" value="Trypsin-like serine proteases"/>
    <property type="match status" value="1"/>
</dbReference>
<dbReference type="SMART" id="SM00567">
    <property type="entry name" value="EZ_HEAT"/>
    <property type="match status" value="12"/>
</dbReference>
<dbReference type="InterPro" id="IPR004155">
    <property type="entry name" value="PBS_lyase_HEAT"/>
</dbReference>
<dbReference type="InterPro" id="IPR016024">
    <property type="entry name" value="ARM-type_fold"/>
</dbReference>
<dbReference type="EMBL" id="BAAAQN010000011">
    <property type="protein sequence ID" value="GAA2025825.1"/>
    <property type="molecule type" value="Genomic_DNA"/>
</dbReference>
<proteinExistence type="predicted"/>
<reference evidence="1 2" key="1">
    <citation type="journal article" date="2019" name="Int. J. Syst. Evol. Microbiol.">
        <title>The Global Catalogue of Microorganisms (GCM) 10K type strain sequencing project: providing services to taxonomists for standard genome sequencing and annotation.</title>
        <authorList>
            <consortium name="The Broad Institute Genomics Platform"/>
            <consortium name="The Broad Institute Genome Sequencing Center for Infectious Disease"/>
            <person name="Wu L."/>
            <person name="Ma J."/>
        </authorList>
    </citation>
    <scope>NUCLEOTIDE SEQUENCE [LARGE SCALE GENOMIC DNA]</scope>
    <source>
        <strain evidence="1 2">JCM 16014</strain>
    </source>
</reference>
<dbReference type="PANTHER" id="PTHR12697">
    <property type="entry name" value="PBS LYASE HEAT-LIKE PROTEIN"/>
    <property type="match status" value="1"/>
</dbReference>
<dbReference type="PANTHER" id="PTHR12697:SF5">
    <property type="entry name" value="DEOXYHYPUSINE HYDROXYLASE"/>
    <property type="match status" value="1"/>
</dbReference>
<evidence type="ECO:0008006" key="3">
    <source>
        <dbReference type="Google" id="ProtNLM"/>
    </source>
</evidence>
<gene>
    <name evidence="1" type="ORF">GCM10009839_25120</name>
</gene>
<evidence type="ECO:0000313" key="1">
    <source>
        <dbReference type="EMBL" id="GAA2025825.1"/>
    </source>
</evidence>
<dbReference type="Gene3D" id="1.25.10.10">
    <property type="entry name" value="Leucine-rich Repeat Variant"/>
    <property type="match status" value="3"/>
</dbReference>
<protein>
    <recommendedName>
        <fullName evidence="3">NACHT domain-containing protein</fullName>
    </recommendedName>
</protein>